<dbReference type="PANTHER" id="PTHR46599">
    <property type="entry name" value="PIGGYBAC TRANSPOSABLE ELEMENT-DERIVED PROTEIN 4"/>
    <property type="match status" value="1"/>
</dbReference>
<evidence type="ECO:0000259" key="1">
    <source>
        <dbReference type="Pfam" id="PF13843"/>
    </source>
</evidence>
<sequence length="563" mass="65326">MNGKDSLGECYLDDLSDCLDCRSASSSDDESDSSSIVIRKRRPVPLIYSDSEDEDINNNVEDNNDTWSTNDKSIILEPFEGSSGVKIMPSSSESVMDIVNLFIGSDLIEHFVRESNRYHYQIVEKYRITSKTKKWKDVTVTEMKKFLGLIILMGQVKKDILYDYWSTDPSIETPFFSKVMSRNRFLQIMQSWHFCNNNDISPNSHRLVKVQPVIDYFKEKFNNVYKPDQQLSLDECVIPWRGRLSIKTYNPAKITKYGILVRVLSEARTGYVSNFCVYAADGKKLEETVLSVIGPYKNMWHHIYQDNYYNSVNIAKIFLKNKLRLCGTIRKNRGLPQILQTVKLSRGQHQFLRNGNILLQVWNNGKRNVNMISTIHSAQMVESRNRSRTSHCPIQKPISIIDYNKYMKGVDRADQYLSYYSIFRKTKKWTKRVVMFFINCALFNSFKVYTTLNGQKITYKNFLHKAALSLIEDCETEEQGKDLPNSEPTRTTSRFDHPGRLANFGKHKLVNIVTSGQCKKPLRQCRVCASKKKLSRTGFACKYCNVPLHKGDCFERYHSLKKY</sequence>
<gene>
    <name evidence="2" type="primary">PGBD4_504</name>
    <name evidence="2" type="ORF">AVEN_244495_1</name>
</gene>
<reference evidence="2 3" key="1">
    <citation type="journal article" date="2019" name="Sci. Rep.">
        <title>Orb-weaving spider Araneus ventricosus genome elucidates the spidroin gene catalogue.</title>
        <authorList>
            <person name="Kono N."/>
            <person name="Nakamura H."/>
            <person name="Ohtoshi R."/>
            <person name="Moran D.A.P."/>
            <person name="Shinohara A."/>
            <person name="Yoshida Y."/>
            <person name="Fujiwara M."/>
            <person name="Mori M."/>
            <person name="Tomita M."/>
            <person name="Arakawa K."/>
        </authorList>
    </citation>
    <scope>NUCLEOTIDE SEQUENCE [LARGE SCALE GENOMIC DNA]</scope>
</reference>
<keyword evidence="3" id="KW-1185">Reference proteome</keyword>
<dbReference type="PANTHER" id="PTHR46599:SF3">
    <property type="entry name" value="PIGGYBAC TRANSPOSABLE ELEMENT-DERIVED PROTEIN 4"/>
    <property type="match status" value="1"/>
</dbReference>
<dbReference type="OrthoDB" id="6513427at2759"/>
<dbReference type="InterPro" id="IPR029526">
    <property type="entry name" value="PGBD"/>
</dbReference>
<feature type="domain" description="PiggyBac transposable element-derived protein" evidence="1">
    <location>
        <begin position="97"/>
        <end position="446"/>
    </location>
</feature>
<proteinExistence type="predicted"/>
<dbReference type="AlphaFoldDB" id="A0A4Y2HLZ0"/>
<organism evidence="2 3">
    <name type="scientific">Araneus ventricosus</name>
    <name type="common">Orbweaver spider</name>
    <name type="synonym">Epeira ventricosa</name>
    <dbReference type="NCBI Taxonomy" id="182803"/>
    <lineage>
        <taxon>Eukaryota</taxon>
        <taxon>Metazoa</taxon>
        <taxon>Ecdysozoa</taxon>
        <taxon>Arthropoda</taxon>
        <taxon>Chelicerata</taxon>
        <taxon>Arachnida</taxon>
        <taxon>Araneae</taxon>
        <taxon>Araneomorphae</taxon>
        <taxon>Entelegynae</taxon>
        <taxon>Araneoidea</taxon>
        <taxon>Araneidae</taxon>
        <taxon>Araneus</taxon>
    </lineage>
</organism>
<evidence type="ECO:0000313" key="3">
    <source>
        <dbReference type="Proteomes" id="UP000499080"/>
    </source>
</evidence>
<dbReference type="Pfam" id="PF13843">
    <property type="entry name" value="DDE_Tnp_1_7"/>
    <property type="match status" value="1"/>
</dbReference>
<comment type="caution">
    <text evidence="2">The sequence shown here is derived from an EMBL/GenBank/DDBJ whole genome shotgun (WGS) entry which is preliminary data.</text>
</comment>
<protein>
    <submittedName>
        <fullName evidence="2">PiggyBac transposable element-derived protein 4</fullName>
    </submittedName>
</protein>
<name>A0A4Y2HLZ0_ARAVE</name>
<evidence type="ECO:0000313" key="2">
    <source>
        <dbReference type="EMBL" id="GBM66248.1"/>
    </source>
</evidence>
<dbReference type="Proteomes" id="UP000499080">
    <property type="component" value="Unassembled WGS sequence"/>
</dbReference>
<accession>A0A4Y2HLZ0</accession>
<dbReference type="EMBL" id="BGPR01002013">
    <property type="protein sequence ID" value="GBM66248.1"/>
    <property type="molecule type" value="Genomic_DNA"/>
</dbReference>